<dbReference type="EMBL" id="ANJA01003796">
    <property type="protein sequence ID" value="ETO61396.1"/>
    <property type="molecule type" value="Genomic_DNA"/>
</dbReference>
<reference evidence="1 2" key="1">
    <citation type="submission" date="2013-11" db="EMBL/GenBank/DDBJ databases">
        <title>The Genome Sequence of Phytophthora parasitica P1976.</title>
        <authorList>
            <consortium name="The Broad Institute Genomics Platform"/>
            <person name="Russ C."/>
            <person name="Tyler B."/>
            <person name="Panabieres F."/>
            <person name="Shan W."/>
            <person name="Tripathy S."/>
            <person name="Grunwald N."/>
            <person name="Machado M."/>
            <person name="Johnson C.S."/>
            <person name="Walker B."/>
            <person name="Young S."/>
            <person name="Zeng Q."/>
            <person name="Gargeya S."/>
            <person name="Fitzgerald M."/>
            <person name="Haas B."/>
            <person name="Abouelleil A."/>
            <person name="Allen A.W."/>
            <person name="Alvarado L."/>
            <person name="Arachchi H.M."/>
            <person name="Berlin A.M."/>
            <person name="Chapman S.B."/>
            <person name="Gainer-Dewar J."/>
            <person name="Goldberg J."/>
            <person name="Griggs A."/>
            <person name="Gujja S."/>
            <person name="Hansen M."/>
            <person name="Howarth C."/>
            <person name="Imamovic A."/>
            <person name="Ireland A."/>
            <person name="Larimer J."/>
            <person name="McCowan C."/>
            <person name="Murphy C."/>
            <person name="Pearson M."/>
            <person name="Poon T.W."/>
            <person name="Priest M."/>
            <person name="Roberts A."/>
            <person name="Saif S."/>
            <person name="Shea T."/>
            <person name="Sisk P."/>
            <person name="Sykes S."/>
            <person name="Wortman J."/>
            <person name="Nusbaum C."/>
            <person name="Birren B."/>
        </authorList>
    </citation>
    <scope>NUCLEOTIDE SEQUENCE [LARGE SCALE GENOMIC DNA]</scope>
    <source>
        <strain evidence="1 2">P1976</strain>
    </source>
</reference>
<comment type="caution">
    <text evidence="1">The sequence shown here is derived from an EMBL/GenBank/DDBJ whole genome shotgun (WGS) entry which is preliminary data.</text>
</comment>
<protein>
    <submittedName>
        <fullName evidence="1">Uncharacterized protein</fullName>
    </submittedName>
</protein>
<organism evidence="1 2">
    <name type="scientific">Phytophthora nicotianae P1976</name>
    <dbReference type="NCBI Taxonomy" id="1317066"/>
    <lineage>
        <taxon>Eukaryota</taxon>
        <taxon>Sar</taxon>
        <taxon>Stramenopiles</taxon>
        <taxon>Oomycota</taxon>
        <taxon>Peronosporomycetes</taxon>
        <taxon>Peronosporales</taxon>
        <taxon>Peronosporaceae</taxon>
        <taxon>Phytophthora</taxon>
    </lineage>
</organism>
<dbReference type="Proteomes" id="UP000028582">
    <property type="component" value="Unassembled WGS sequence"/>
</dbReference>
<evidence type="ECO:0000313" key="2">
    <source>
        <dbReference type="Proteomes" id="UP000028582"/>
    </source>
</evidence>
<sequence length="55" mass="6471">MAFKIEHYIDADNKVPILQKRREQTQTEDKVVDRKSDKMMNTCVIEEGNKNGDFL</sequence>
<proteinExistence type="predicted"/>
<gene>
    <name evidence="1" type="ORF">F444_20593</name>
</gene>
<dbReference type="AlphaFoldDB" id="A0A080Z435"/>
<name>A0A080Z435_PHYNI</name>
<evidence type="ECO:0000313" key="1">
    <source>
        <dbReference type="EMBL" id="ETO61396.1"/>
    </source>
</evidence>
<accession>A0A080Z435</accession>